<dbReference type="InterPro" id="IPR032675">
    <property type="entry name" value="LRR_dom_sf"/>
</dbReference>
<dbReference type="SUPFAM" id="SSF81383">
    <property type="entry name" value="F-box domain"/>
    <property type="match status" value="1"/>
</dbReference>
<accession>A0A9R1VXS7</accession>
<dbReference type="CDD" id="cd22160">
    <property type="entry name" value="F-box_AtFBL13-like"/>
    <property type="match status" value="1"/>
</dbReference>
<comment type="caution">
    <text evidence="2">The sequence shown here is derived from an EMBL/GenBank/DDBJ whole genome shotgun (WGS) entry which is preliminary data.</text>
</comment>
<dbReference type="SMART" id="SM00256">
    <property type="entry name" value="FBOX"/>
    <property type="match status" value="1"/>
</dbReference>
<evidence type="ECO:0000259" key="1">
    <source>
        <dbReference type="PROSITE" id="PS50181"/>
    </source>
</evidence>
<proteinExistence type="predicted"/>
<dbReference type="InterPro" id="IPR001810">
    <property type="entry name" value="F-box_dom"/>
</dbReference>
<dbReference type="SUPFAM" id="SSF52047">
    <property type="entry name" value="RNI-like"/>
    <property type="match status" value="1"/>
</dbReference>
<dbReference type="InterPro" id="IPR006566">
    <property type="entry name" value="FBD"/>
</dbReference>
<dbReference type="Pfam" id="PF08387">
    <property type="entry name" value="FBD"/>
    <property type="match status" value="1"/>
</dbReference>
<dbReference type="InterPro" id="IPR053781">
    <property type="entry name" value="F-box_AtFBL13-like"/>
</dbReference>
<evidence type="ECO:0000313" key="3">
    <source>
        <dbReference type="Proteomes" id="UP000235145"/>
    </source>
</evidence>
<dbReference type="PROSITE" id="PS50181">
    <property type="entry name" value="FBOX"/>
    <property type="match status" value="1"/>
</dbReference>
<protein>
    <recommendedName>
        <fullName evidence="1">F-box domain-containing protein</fullName>
    </recommendedName>
</protein>
<dbReference type="Gene3D" id="3.80.10.10">
    <property type="entry name" value="Ribonuclease Inhibitor"/>
    <property type="match status" value="1"/>
</dbReference>
<dbReference type="PANTHER" id="PTHR31639">
    <property type="entry name" value="F-BOX PROTEIN-LIKE"/>
    <property type="match status" value="1"/>
</dbReference>
<dbReference type="InterPro" id="IPR055411">
    <property type="entry name" value="LRR_FXL15/At3g58940/PEG3-like"/>
</dbReference>
<dbReference type="Pfam" id="PF00646">
    <property type="entry name" value="F-box"/>
    <property type="match status" value="1"/>
</dbReference>
<dbReference type="Gene3D" id="1.20.1280.50">
    <property type="match status" value="1"/>
</dbReference>
<dbReference type="InterPro" id="IPR036047">
    <property type="entry name" value="F-box-like_dom_sf"/>
</dbReference>
<dbReference type="EMBL" id="NBSK02000004">
    <property type="protein sequence ID" value="KAJ0213823.1"/>
    <property type="molecule type" value="Genomic_DNA"/>
</dbReference>
<sequence>MEAYESAMVAKFGDDTSCHPLLDNETWCDVSGGVKKGRIYGFGSVFDPASFLEGTSSTITSQEALYNFLSYHCTYKVSYHGIVLIKFPIMVVYERVRNEMRGEMDVKAAEMEAKHQKMCEEMDAKAAAIDVKQQQIDAKYEAMEKIRVEYPNLEGLMQAHIQSRDRISALPQDIIEKILTLMPMRDALRTSILSKKWRYCWTGIPKLVFDDNLVKQSSNMEEEIEKYKLINAIFHVLLLHKGLVSELCICITDAEIVNEIDQIILHLSRSKNIKRFTFEISSIDEYYKLPFSFFSLQGLEHLSLKYCKIEVPSMFNGFSMLKSLIFEDGIITANMLQQLLTSCPLLEEFTLIRDEPIVFTECELVELFKCLPSIQVLEIMQLFIMHLGAGSNSMPHMLPISLVHLRILDLGVCFLELSFVLCVISSSPNLEKIKVEICWDHDRRCVEQAFDNLPDIQDYLGLNLDHLKELEITSFHNYAPEMEFLKLIMAKSPLLKKARIELDDSVSVAEEVMMLRDLLHLPLPRASPAGKFIIERLKK</sequence>
<dbReference type="AlphaFoldDB" id="A0A9R1VXS7"/>
<dbReference type="Proteomes" id="UP000235145">
    <property type="component" value="Unassembled WGS sequence"/>
</dbReference>
<feature type="domain" description="F-box" evidence="1">
    <location>
        <begin position="164"/>
        <end position="217"/>
    </location>
</feature>
<name>A0A9R1VXS7_LACSA</name>
<keyword evidence="3" id="KW-1185">Reference proteome</keyword>
<evidence type="ECO:0000313" key="2">
    <source>
        <dbReference type="EMBL" id="KAJ0213823.1"/>
    </source>
</evidence>
<dbReference type="PANTHER" id="PTHR31639:SF315">
    <property type="entry name" value="LEUCINE-RICH REPEAT DOMAIN SUPERFAMILY, F-BOX-LIKE DOMAIN SUPERFAMILY"/>
    <property type="match status" value="1"/>
</dbReference>
<organism evidence="2 3">
    <name type="scientific">Lactuca sativa</name>
    <name type="common">Garden lettuce</name>
    <dbReference type="NCBI Taxonomy" id="4236"/>
    <lineage>
        <taxon>Eukaryota</taxon>
        <taxon>Viridiplantae</taxon>
        <taxon>Streptophyta</taxon>
        <taxon>Embryophyta</taxon>
        <taxon>Tracheophyta</taxon>
        <taxon>Spermatophyta</taxon>
        <taxon>Magnoliopsida</taxon>
        <taxon>eudicotyledons</taxon>
        <taxon>Gunneridae</taxon>
        <taxon>Pentapetalae</taxon>
        <taxon>asterids</taxon>
        <taxon>campanulids</taxon>
        <taxon>Asterales</taxon>
        <taxon>Asteraceae</taxon>
        <taxon>Cichorioideae</taxon>
        <taxon>Cichorieae</taxon>
        <taxon>Lactucinae</taxon>
        <taxon>Lactuca</taxon>
    </lineage>
</organism>
<reference evidence="2 3" key="1">
    <citation type="journal article" date="2017" name="Nat. Commun.">
        <title>Genome assembly with in vitro proximity ligation data and whole-genome triplication in lettuce.</title>
        <authorList>
            <person name="Reyes-Chin-Wo S."/>
            <person name="Wang Z."/>
            <person name="Yang X."/>
            <person name="Kozik A."/>
            <person name="Arikit S."/>
            <person name="Song C."/>
            <person name="Xia L."/>
            <person name="Froenicke L."/>
            <person name="Lavelle D.O."/>
            <person name="Truco M.J."/>
            <person name="Xia R."/>
            <person name="Zhu S."/>
            <person name="Xu C."/>
            <person name="Xu H."/>
            <person name="Xu X."/>
            <person name="Cox K."/>
            <person name="Korf I."/>
            <person name="Meyers B.C."/>
            <person name="Michelmore R.W."/>
        </authorList>
    </citation>
    <scope>NUCLEOTIDE SEQUENCE [LARGE SCALE GENOMIC DNA]</scope>
    <source>
        <strain evidence="3">cv. Salinas</strain>
        <tissue evidence="2">Seedlings</tissue>
    </source>
</reference>
<dbReference type="Pfam" id="PF24758">
    <property type="entry name" value="LRR_At5g56370"/>
    <property type="match status" value="1"/>
</dbReference>
<gene>
    <name evidence="2" type="ORF">LSAT_V11C400164920</name>
</gene>